<feature type="compositionally biased region" description="Basic and acidic residues" evidence="9">
    <location>
        <begin position="767"/>
        <end position="776"/>
    </location>
</feature>
<keyword evidence="2" id="KW-0433">Leucine-rich repeat</keyword>
<dbReference type="CDD" id="cd09272">
    <property type="entry name" value="RNase_HI_RT_Ty1"/>
    <property type="match status" value="1"/>
</dbReference>
<dbReference type="InterPro" id="IPR013103">
    <property type="entry name" value="RVT_2"/>
</dbReference>
<keyword evidence="4" id="KW-0547">Nucleotide-binding</keyword>
<evidence type="ECO:0000256" key="6">
    <source>
        <dbReference type="ARBA" id="ARBA00022821"/>
    </source>
</evidence>
<reference evidence="11 12" key="1">
    <citation type="journal article" date="2014" name="Nat. Genet.">
        <title>Genome sequence of the hot pepper provides insights into the evolution of pungency in Capsicum species.</title>
        <authorList>
            <person name="Kim S."/>
            <person name="Park M."/>
            <person name="Yeom S.I."/>
            <person name="Kim Y.M."/>
            <person name="Lee J.M."/>
            <person name="Lee H.A."/>
            <person name="Seo E."/>
            <person name="Choi J."/>
            <person name="Cheong K."/>
            <person name="Kim K.T."/>
            <person name="Jung K."/>
            <person name="Lee G.W."/>
            <person name="Oh S.K."/>
            <person name="Bae C."/>
            <person name="Kim S.B."/>
            <person name="Lee H.Y."/>
            <person name="Kim S.Y."/>
            <person name="Kim M.S."/>
            <person name="Kang B.C."/>
            <person name="Jo Y.D."/>
            <person name="Yang H.B."/>
            <person name="Jeong H.J."/>
            <person name="Kang W.H."/>
            <person name="Kwon J.K."/>
            <person name="Shin C."/>
            <person name="Lim J.Y."/>
            <person name="Park J.H."/>
            <person name="Huh J.H."/>
            <person name="Kim J.S."/>
            <person name="Kim B.D."/>
            <person name="Cohen O."/>
            <person name="Paran I."/>
            <person name="Suh M.C."/>
            <person name="Lee S.B."/>
            <person name="Kim Y.K."/>
            <person name="Shin Y."/>
            <person name="Noh S.J."/>
            <person name="Park J."/>
            <person name="Seo Y.S."/>
            <person name="Kwon S.Y."/>
            <person name="Kim H.A."/>
            <person name="Park J.M."/>
            <person name="Kim H.J."/>
            <person name="Choi S.B."/>
            <person name="Bosland P.W."/>
            <person name="Reeves G."/>
            <person name="Jo S.H."/>
            <person name="Lee B.W."/>
            <person name="Cho H.T."/>
            <person name="Choi H.S."/>
            <person name="Lee M.S."/>
            <person name="Yu Y."/>
            <person name="Do Choi Y."/>
            <person name="Park B.S."/>
            <person name="van Deynze A."/>
            <person name="Ashrafi H."/>
            <person name="Hill T."/>
            <person name="Kim W.T."/>
            <person name="Pai H.S."/>
            <person name="Ahn H.K."/>
            <person name="Yeam I."/>
            <person name="Giovannoni J.J."/>
            <person name="Rose J.K."/>
            <person name="Sorensen I."/>
            <person name="Lee S.J."/>
            <person name="Kim R.W."/>
            <person name="Choi I.Y."/>
            <person name="Choi B.S."/>
            <person name="Lim J.S."/>
            <person name="Lee Y.H."/>
            <person name="Choi D."/>
        </authorList>
    </citation>
    <scope>NUCLEOTIDE SEQUENCE [LARGE SCALE GENOMIC DNA]</scope>
    <source>
        <strain evidence="12">cv. CM334</strain>
    </source>
</reference>
<dbReference type="SUPFAM" id="SSF52540">
    <property type="entry name" value="P-loop containing nucleoside triphosphate hydrolases"/>
    <property type="match status" value="1"/>
</dbReference>
<gene>
    <name evidence="11" type="ORF">T459_15123</name>
</gene>
<accession>A0A2G2ZJD8</accession>
<feature type="region of interest" description="Disordered" evidence="9">
    <location>
        <begin position="454"/>
        <end position="474"/>
    </location>
</feature>
<dbReference type="SUPFAM" id="SSF56672">
    <property type="entry name" value="DNA/RNA polymerases"/>
    <property type="match status" value="1"/>
</dbReference>
<dbReference type="InterPro" id="IPR002182">
    <property type="entry name" value="NB-ARC"/>
</dbReference>
<evidence type="ECO:0000313" key="11">
    <source>
        <dbReference type="EMBL" id="PHT82108.1"/>
    </source>
</evidence>
<reference evidence="11 12" key="2">
    <citation type="journal article" date="2017" name="Genome Biol.">
        <title>New reference genome sequences of hot pepper reveal the massive evolution of plant disease-resistance genes by retroduplication.</title>
        <authorList>
            <person name="Kim S."/>
            <person name="Park J."/>
            <person name="Yeom S.I."/>
            <person name="Kim Y.M."/>
            <person name="Seo E."/>
            <person name="Kim K.T."/>
            <person name="Kim M.S."/>
            <person name="Lee J.M."/>
            <person name="Cheong K."/>
            <person name="Shin H.S."/>
            <person name="Kim S.B."/>
            <person name="Han K."/>
            <person name="Lee J."/>
            <person name="Park M."/>
            <person name="Lee H.A."/>
            <person name="Lee H.Y."/>
            <person name="Lee Y."/>
            <person name="Oh S."/>
            <person name="Lee J.H."/>
            <person name="Choi E."/>
            <person name="Choi E."/>
            <person name="Lee S.E."/>
            <person name="Jeon J."/>
            <person name="Kim H."/>
            <person name="Choi G."/>
            <person name="Song H."/>
            <person name="Lee J."/>
            <person name="Lee S.C."/>
            <person name="Kwon J.K."/>
            <person name="Lee H.Y."/>
            <person name="Koo N."/>
            <person name="Hong Y."/>
            <person name="Kim R.W."/>
            <person name="Kang W.H."/>
            <person name="Huh J.H."/>
            <person name="Kang B.C."/>
            <person name="Yang T.J."/>
            <person name="Lee Y.H."/>
            <person name="Bennetzen J.L."/>
            <person name="Choi D."/>
        </authorList>
    </citation>
    <scope>NUCLEOTIDE SEQUENCE [LARGE SCALE GENOMIC DNA]</scope>
    <source>
        <strain evidence="12">cv. CM334</strain>
    </source>
</reference>
<dbReference type="GO" id="GO:0043531">
    <property type="term" value="F:ADP binding"/>
    <property type="evidence" value="ECO:0007669"/>
    <property type="project" value="InterPro"/>
</dbReference>
<dbReference type="PANTHER" id="PTHR47592">
    <property type="entry name" value="PBF68 PROTEIN"/>
    <property type="match status" value="1"/>
</dbReference>
<dbReference type="GO" id="GO:0008270">
    <property type="term" value="F:zinc ion binding"/>
    <property type="evidence" value="ECO:0007669"/>
    <property type="project" value="UniProtKB-KW"/>
</dbReference>
<evidence type="ECO:0000256" key="1">
    <source>
        <dbReference type="ARBA" id="ARBA00008894"/>
    </source>
</evidence>
<dbReference type="InterPro" id="IPR001878">
    <property type="entry name" value="Znf_CCHC"/>
</dbReference>
<evidence type="ECO:0000256" key="4">
    <source>
        <dbReference type="ARBA" id="ARBA00022741"/>
    </source>
</evidence>
<protein>
    <recommendedName>
        <fullName evidence="10">CCHC-type domain-containing protein</fullName>
    </recommendedName>
</protein>
<feature type="region of interest" description="Disordered" evidence="9">
    <location>
        <begin position="764"/>
        <end position="793"/>
    </location>
</feature>
<dbReference type="Pfam" id="PF07727">
    <property type="entry name" value="RVT_2"/>
    <property type="match status" value="1"/>
</dbReference>
<dbReference type="InterPro" id="IPR054722">
    <property type="entry name" value="PolX-like_BBD"/>
</dbReference>
<evidence type="ECO:0000259" key="10">
    <source>
        <dbReference type="PROSITE" id="PS50158"/>
    </source>
</evidence>
<dbReference type="SMART" id="SM00343">
    <property type="entry name" value="ZnF_C2HC"/>
    <property type="match status" value="1"/>
</dbReference>
<dbReference type="GO" id="GO:0006952">
    <property type="term" value="P:defense response"/>
    <property type="evidence" value="ECO:0007669"/>
    <property type="project" value="UniProtKB-KW"/>
</dbReference>
<dbReference type="GO" id="GO:0005524">
    <property type="term" value="F:ATP binding"/>
    <property type="evidence" value="ECO:0007669"/>
    <property type="project" value="UniProtKB-KW"/>
</dbReference>
<evidence type="ECO:0000256" key="8">
    <source>
        <dbReference type="PROSITE-ProRule" id="PRU00047"/>
    </source>
</evidence>
<keyword evidence="8" id="KW-0479">Metal-binding</keyword>
<dbReference type="CDD" id="cd14798">
    <property type="entry name" value="RX-CC_like"/>
    <property type="match status" value="1"/>
</dbReference>
<feature type="region of interest" description="Disordered" evidence="9">
    <location>
        <begin position="175"/>
        <end position="214"/>
    </location>
</feature>
<keyword evidence="5" id="KW-0378">Hydrolase</keyword>
<sequence length="1414" mass="161712">MTNESQMQDVATTVGTTSIASTTQANALQPMAPSEKPKKFAGIDFKRWQQKIFFYLTTLCLQRFTSEEAPEVPEGTLDKEHFMIVKAWKHSDFFCRNYILSGLQDDLYNIYSGTKTLRELWGALEWKYKTEDVGIKKFFVARFLEFKMIGNKSVVSQVQESQVIIHDLLAEEDNKAAKRRSKGNSTINKAHIVEDDQNNSKKRKKVEQGSNQPKKKFKGKCFNCGKIVHKSTDCRAPKKGKKKDQANMFESNKECDDLCTMFSKYNLVGNPREWWIDSGTTRHVCANKELSLLFALAQVEEMVYMANFATAKVEGTGKVGLKMTSGKVLTLNNVLYVLELRRNLISISLLDKNGFKCVTVSGKIVISKGKVNFLENIPYWPKLVAPVWIHCDSQVAIGRAGNMVYNGKSHHIRQRHNTVRKLLSSGIITVDYVNSKDNVSDPLIEGLSRKGVERTSKGMSLRPRTSQHGEAMSSSDSSFWNEAINSEIDSILSNHTWELVDLSPGNKPLGSKWIFKKKMKENAVYDLEIHQIDVKTTFLNGELEEEIYMEQPEGCLVPGKENKVCKLVKLFYELKQAPKQWHAKFEQTMLANGFKINECDKCVYIKDTPNHQVIVCLYVDDMLIISRDIFDINATKQIFESKFDMKDLGVADVILGIRIHRTLQGLALSQSYYIKNVLDKFKYMEFGIAKTPLDVSFAFRKNEVAPVCIHYDSQTAIGRAGSMMYNGKSHHIRRRHNTIRELLSSGIVIVDYVNSKDNISDPLTKGLSREGVERTSRGMGLRPRTSQHGGGHGFKPWKQPLAEMQGKTAYDIPLWWALLRTPRIAASSVEIHKDIVNLIDFIERLNNQRVQITLDMDQIEKLALKVTFVSAFCHIYYFFSKGCDADIMSCISNEIHDLVQSLFHQNGDNMLLKLKYDDVPHLLENIKSYTSSHSCTESSMIITEDHLVEIFDAIRVYLQYLPNCCSNLIIPSMTQYELLRNVFGNLRDFHELKVNGCVNIHVMIEFLLIILSDVPKVVILHDKLFVLMARVEVLTKEVFVLLLNLEESTKNEENMKDTSGASLKLLENIEILKKDLKNVFLKAPADSSQLCFPTSDGPLFVTFLLRSLKDFLNSNSSTVSLIKEEIRWVKEDLELVRSFFRKVEKELNRALWASVLDMAYEVEHAINSIIVRDNGSEEEKEWIFRKLTSGPADINIISIVGMPGIGKTTLDDRVYNDKSIVGHFDIRAWCTVDQEHNEKNLFKKIFNQVIGSKERFNEDGIDDNVADNLWKQLFGKRSPKAISIYLASYPNDEYIAISNLEYLWSAEGLMEQSEVMVYVDELISSSLVVVSNERDLMPHGMTVHYDQHFPLSDVNFFLLSEEKENPYVKCLLSLTVYMDDHDGLYLSYKYHLRHLRLLKRLELPDITLPDFFAE</sequence>
<dbReference type="PROSITE" id="PS50158">
    <property type="entry name" value="ZF_CCHC"/>
    <property type="match status" value="1"/>
</dbReference>
<dbReference type="PANTHER" id="PTHR47592:SF27">
    <property type="entry name" value="OS08G0421700 PROTEIN"/>
    <property type="match status" value="1"/>
</dbReference>
<dbReference type="Pfam" id="PF14223">
    <property type="entry name" value="Retrotran_gag_2"/>
    <property type="match status" value="1"/>
</dbReference>
<dbReference type="InterPro" id="IPR038005">
    <property type="entry name" value="RX-like_CC"/>
</dbReference>
<dbReference type="InterPro" id="IPR027417">
    <property type="entry name" value="P-loop_NTPase"/>
</dbReference>
<proteinExistence type="inferred from homology"/>
<comment type="caution">
    <text evidence="11">The sequence shown here is derived from an EMBL/GenBank/DDBJ whole genome shotgun (WGS) entry which is preliminary data.</text>
</comment>
<keyword evidence="5" id="KW-0064">Aspartyl protease</keyword>
<feature type="compositionally biased region" description="Polar residues" evidence="9">
    <location>
        <begin position="463"/>
        <end position="474"/>
    </location>
</feature>
<keyword evidence="6" id="KW-0611">Plant defense</keyword>
<dbReference type="Proteomes" id="UP000222542">
    <property type="component" value="Unassembled WGS sequence"/>
</dbReference>
<keyword evidence="3" id="KW-0677">Repeat</keyword>
<keyword evidence="7" id="KW-0067">ATP-binding</keyword>
<keyword evidence="12" id="KW-1185">Reference proteome</keyword>
<evidence type="ECO:0000313" key="12">
    <source>
        <dbReference type="Proteomes" id="UP000222542"/>
    </source>
</evidence>
<evidence type="ECO:0000256" key="9">
    <source>
        <dbReference type="SAM" id="MobiDB-lite"/>
    </source>
</evidence>
<dbReference type="Pfam" id="PF22936">
    <property type="entry name" value="Pol_BBD"/>
    <property type="match status" value="1"/>
</dbReference>
<feature type="domain" description="CCHC-type" evidence="10">
    <location>
        <begin position="220"/>
        <end position="235"/>
    </location>
</feature>
<comment type="similarity">
    <text evidence="1">Belongs to the disease resistance NB-LRR family.</text>
</comment>
<dbReference type="EMBL" id="AYRZ02000005">
    <property type="protein sequence ID" value="PHT82108.1"/>
    <property type="molecule type" value="Genomic_DNA"/>
</dbReference>
<evidence type="ECO:0000256" key="7">
    <source>
        <dbReference type="ARBA" id="ARBA00022840"/>
    </source>
</evidence>
<keyword evidence="8" id="KW-0863">Zinc-finger</keyword>
<dbReference type="Pfam" id="PF00931">
    <property type="entry name" value="NB-ARC"/>
    <property type="match status" value="1"/>
</dbReference>
<dbReference type="InterPro" id="IPR043502">
    <property type="entry name" value="DNA/RNA_pol_sf"/>
</dbReference>
<evidence type="ECO:0000256" key="3">
    <source>
        <dbReference type="ARBA" id="ARBA00022737"/>
    </source>
</evidence>
<keyword evidence="5" id="KW-0645">Protease</keyword>
<dbReference type="Gramene" id="PHT82108">
    <property type="protein sequence ID" value="PHT82108"/>
    <property type="gene ID" value="T459_15123"/>
</dbReference>
<dbReference type="GO" id="GO:0004190">
    <property type="term" value="F:aspartic-type endopeptidase activity"/>
    <property type="evidence" value="ECO:0007669"/>
    <property type="project" value="UniProtKB-KW"/>
</dbReference>
<keyword evidence="8" id="KW-0862">Zinc</keyword>
<evidence type="ECO:0000256" key="2">
    <source>
        <dbReference type="ARBA" id="ARBA00022614"/>
    </source>
</evidence>
<organism evidence="11 12">
    <name type="scientific">Capsicum annuum</name>
    <name type="common">Capsicum pepper</name>
    <dbReference type="NCBI Taxonomy" id="4072"/>
    <lineage>
        <taxon>Eukaryota</taxon>
        <taxon>Viridiplantae</taxon>
        <taxon>Streptophyta</taxon>
        <taxon>Embryophyta</taxon>
        <taxon>Tracheophyta</taxon>
        <taxon>Spermatophyta</taxon>
        <taxon>Magnoliopsida</taxon>
        <taxon>eudicotyledons</taxon>
        <taxon>Gunneridae</taxon>
        <taxon>Pentapetalae</taxon>
        <taxon>asterids</taxon>
        <taxon>lamiids</taxon>
        <taxon>Solanales</taxon>
        <taxon>Solanaceae</taxon>
        <taxon>Solanoideae</taxon>
        <taxon>Capsiceae</taxon>
        <taxon>Capsicum</taxon>
    </lineage>
</organism>
<dbReference type="GO" id="GO:0003676">
    <property type="term" value="F:nucleic acid binding"/>
    <property type="evidence" value="ECO:0007669"/>
    <property type="project" value="InterPro"/>
</dbReference>
<name>A0A2G2ZJD8_CAPAN</name>
<dbReference type="Gene3D" id="3.40.50.300">
    <property type="entry name" value="P-loop containing nucleotide triphosphate hydrolases"/>
    <property type="match status" value="1"/>
</dbReference>
<evidence type="ECO:0000256" key="5">
    <source>
        <dbReference type="ARBA" id="ARBA00022750"/>
    </source>
</evidence>